<keyword evidence="2" id="KW-1185">Reference proteome</keyword>
<accession>A0A7W9RYE3</accession>
<proteinExistence type="predicted"/>
<organism evidence="1 2">
    <name type="scientific">Aquamicrobium lusatiense</name>
    <dbReference type="NCBI Taxonomy" id="89772"/>
    <lineage>
        <taxon>Bacteria</taxon>
        <taxon>Pseudomonadati</taxon>
        <taxon>Pseudomonadota</taxon>
        <taxon>Alphaproteobacteria</taxon>
        <taxon>Hyphomicrobiales</taxon>
        <taxon>Phyllobacteriaceae</taxon>
        <taxon>Aquamicrobium</taxon>
    </lineage>
</organism>
<dbReference type="AlphaFoldDB" id="A0A7W9RYE3"/>
<reference evidence="1 2" key="1">
    <citation type="submission" date="2020-08" db="EMBL/GenBank/DDBJ databases">
        <title>Genomic Encyclopedia of Type Strains, Phase IV (KMG-IV): sequencing the most valuable type-strain genomes for metagenomic binning, comparative biology and taxonomic classification.</title>
        <authorList>
            <person name="Goeker M."/>
        </authorList>
    </citation>
    <scope>NUCLEOTIDE SEQUENCE [LARGE SCALE GENOMIC DNA]</scope>
    <source>
        <strain evidence="1 2">DSM 11099</strain>
    </source>
</reference>
<dbReference type="EMBL" id="JACHEU010000001">
    <property type="protein sequence ID" value="MBB6010796.1"/>
    <property type="molecule type" value="Genomic_DNA"/>
</dbReference>
<comment type="caution">
    <text evidence="1">The sequence shown here is derived from an EMBL/GenBank/DDBJ whole genome shotgun (WGS) entry which is preliminary data.</text>
</comment>
<name>A0A7W9RYE3_9HYPH</name>
<protein>
    <submittedName>
        <fullName evidence="1">Uncharacterized protein</fullName>
    </submittedName>
</protein>
<gene>
    <name evidence="1" type="ORF">HNR59_000141</name>
</gene>
<dbReference type="RefSeq" id="WP_183824529.1">
    <property type="nucleotide sequence ID" value="NZ_JACHEU010000001.1"/>
</dbReference>
<sequence length="150" mass="16274">MLSDNACIVLRAGPSPASVFFYSDAEWTRESRRLGWDGGGDLRPCNWFMGEASARRLEFLHGGMTGGGNGTDAIGNSAARNGATNRHRCHRNGLEQHFSACEVKPEIHRKGCGLFRFSACRNAVRVLAHAYAAAMVINSNNPAHCEILGL</sequence>
<dbReference type="Proteomes" id="UP000533306">
    <property type="component" value="Unassembled WGS sequence"/>
</dbReference>
<evidence type="ECO:0000313" key="2">
    <source>
        <dbReference type="Proteomes" id="UP000533306"/>
    </source>
</evidence>
<evidence type="ECO:0000313" key="1">
    <source>
        <dbReference type="EMBL" id="MBB6010796.1"/>
    </source>
</evidence>